<dbReference type="GO" id="GO:0005125">
    <property type="term" value="F:cytokine activity"/>
    <property type="evidence" value="ECO:0007669"/>
    <property type="project" value="TreeGrafter"/>
</dbReference>
<dbReference type="PROSITE" id="PS00246">
    <property type="entry name" value="WNT1"/>
    <property type="match status" value="1"/>
</dbReference>
<dbReference type="InterPro" id="IPR018161">
    <property type="entry name" value="Wnt_CS"/>
</dbReference>
<name>A0A3S1BUU3_ELYCH</name>
<evidence type="ECO:0000256" key="2">
    <source>
        <dbReference type="ARBA" id="ARBA00005683"/>
    </source>
</evidence>
<dbReference type="GO" id="GO:0060070">
    <property type="term" value="P:canonical Wnt signaling pathway"/>
    <property type="evidence" value="ECO:0007669"/>
    <property type="project" value="TreeGrafter"/>
</dbReference>
<comment type="subcellular location">
    <subcellularLocation>
        <location evidence="1 9">Secreted</location>
        <location evidence="1 9">Extracellular space</location>
        <location evidence="1 9">Extracellular matrix</location>
    </subcellularLocation>
</comment>
<keyword evidence="7" id="KW-1015">Disulfide bond</keyword>
<dbReference type="Proteomes" id="UP000271974">
    <property type="component" value="Unassembled WGS sequence"/>
</dbReference>
<keyword evidence="5" id="KW-0272">Extracellular matrix</keyword>
<dbReference type="GO" id="GO:0005109">
    <property type="term" value="F:frizzled binding"/>
    <property type="evidence" value="ECO:0007669"/>
    <property type="project" value="TreeGrafter"/>
</dbReference>
<dbReference type="OrthoDB" id="5945655at2759"/>
<dbReference type="GO" id="GO:0045165">
    <property type="term" value="P:cell fate commitment"/>
    <property type="evidence" value="ECO:0007669"/>
    <property type="project" value="TreeGrafter"/>
</dbReference>
<keyword evidence="3 9" id="KW-0217">Developmental protein</keyword>
<comment type="function">
    <text evidence="9">Ligand for members of the frizzled family of seven transmembrane receptors.</text>
</comment>
<gene>
    <name evidence="10" type="ORF">EGW08_016843</name>
</gene>
<dbReference type="Pfam" id="PF00110">
    <property type="entry name" value="wnt"/>
    <property type="match status" value="1"/>
</dbReference>
<dbReference type="InterPro" id="IPR005817">
    <property type="entry name" value="Wnt"/>
</dbReference>
<dbReference type="AlphaFoldDB" id="A0A3S1BUU3"/>
<feature type="non-terminal residue" evidence="10">
    <location>
        <position position="1"/>
    </location>
</feature>
<dbReference type="PRINTS" id="PR01349">
    <property type="entry name" value="WNTPROTEIN"/>
</dbReference>
<evidence type="ECO:0000256" key="9">
    <source>
        <dbReference type="RuleBase" id="RU003500"/>
    </source>
</evidence>
<dbReference type="SMART" id="SM00097">
    <property type="entry name" value="WNT1"/>
    <property type="match status" value="1"/>
</dbReference>
<reference evidence="10 11" key="1">
    <citation type="submission" date="2019-01" db="EMBL/GenBank/DDBJ databases">
        <title>A draft genome assembly of the solar-powered sea slug Elysia chlorotica.</title>
        <authorList>
            <person name="Cai H."/>
            <person name="Li Q."/>
            <person name="Fang X."/>
            <person name="Li J."/>
            <person name="Curtis N.E."/>
            <person name="Altenburger A."/>
            <person name="Shibata T."/>
            <person name="Feng M."/>
            <person name="Maeda T."/>
            <person name="Schwartz J.A."/>
            <person name="Shigenobu S."/>
            <person name="Lundholm N."/>
            <person name="Nishiyama T."/>
            <person name="Yang H."/>
            <person name="Hasebe M."/>
            <person name="Li S."/>
            <person name="Pierce S.K."/>
            <person name="Wang J."/>
        </authorList>
    </citation>
    <scope>NUCLEOTIDE SEQUENCE [LARGE SCALE GENOMIC DNA]</scope>
    <source>
        <strain evidence="10">EC2010</strain>
        <tissue evidence="10">Whole organism of an adult</tissue>
    </source>
</reference>
<proteinExistence type="inferred from homology"/>
<evidence type="ECO:0000256" key="7">
    <source>
        <dbReference type="ARBA" id="ARBA00023157"/>
    </source>
</evidence>
<keyword evidence="11" id="KW-1185">Reference proteome</keyword>
<accession>A0A3S1BUU3</accession>
<evidence type="ECO:0000313" key="10">
    <source>
        <dbReference type="EMBL" id="RUS75404.1"/>
    </source>
</evidence>
<dbReference type="GO" id="GO:0005615">
    <property type="term" value="C:extracellular space"/>
    <property type="evidence" value="ECO:0007669"/>
    <property type="project" value="TreeGrafter"/>
</dbReference>
<evidence type="ECO:0000256" key="1">
    <source>
        <dbReference type="ARBA" id="ARBA00004498"/>
    </source>
</evidence>
<dbReference type="PANTHER" id="PTHR12027">
    <property type="entry name" value="WNT RELATED"/>
    <property type="match status" value="1"/>
</dbReference>
<dbReference type="FunFam" id="3.30.2460.20:FF:000001">
    <property type="entry name" value="Wnt homolog"/>
    <property type="match status" value="1"/>
</dbReference>
<dbReference type="GO" id="GO:0030182">
    <property type="term" value="P:neuron differentiation"/>
    <property type="evidence" value="ECO:0007669"/>
    <property type="project" value="TreeGrafter"/>
</dbReference>
<keyword evidence="6 9" id="KW-0879">Wnt signaling pathway</keyword>
<organism evidence="10 11">
    <name type="scientific">Elysia chlorotica</name>
    <name type="common">Eastern emerald elysia</name>
    <name type="synonym">Sea slug</name>
    <dbReference type="NCBI Taxonomy" id="188477"/>
    <lineage>
        <taxon>Eukaryota</taxon>
        <taxon>Metazoa</taxon>
        <taxon>Spiralia</taxon>
        <taxon>Lophotrochozoa</taxon>
        <taxon>Mollusca</taxon>
        <taxon>Gastropoda</taxon>
        <taxon>Heterobranchia</taxon>
        <taxon>Euthyneura</taxon>
        <taxon>Panpulmonata</taxon>
        <taxon>Sacoglossa</taxon>
        <taxon>Placobranchoidea</taxon>
        <taxon>Plakobranchidae</taxon>
        <taxon>Elysia</taxon>
    </lineage>
</organism>
<evidence type="ECO:0000256" key="6">
    <source>
        <dbReference type="ARBA" id="ARBA00022687"/>
    </source>
</evidence>
<evidence type="ECO:0000256" key="5">
    <source>
        <dbReference type="ARBA" id="ARBA00022530"/>
    </source>
</evidence>
<keyword evidence="8" id="KW-0449">Lipoprotein</keyword>
<dbReference type="STRING" id="188477.A0A3S1BUU3"/>
<evidence type="ECO:0000256" key="4">
    <source>
        <dbReference type="ARBA" id="ARBA00022525"/>
    </source>
</evidence>
<keyword evidence="4" id="KW-0964">Secreted</keyword>
<evidence type="ECO:0000256" key="8">
    <source>
        <dbReference type="ARBA" id="ARBA00023288"/>
    </source>
</evidence>
<dbReference type="InterPro" id="IPR043158">
    <property type="entry name" value="Wnt_C"/>
</dbReference>
<dbReference type="Gene3D" id="3.30.2460.20">
    <property type="match status" value="1"/>
</dbReference>
<comment type="similarity">
    <text evidence="2 9">Belongs to the Wnt family.</text>
</comment>
<comment type="caution">
    <text evidence="10">The sequence shown here is derived from an EMBL/GenBank/DDBJ whole genome shotgun (WGS) entry which is preliminary data.</text>
</comment>
<protein>
    <recommendedName>
        <fullName evidence="9">Protein Wnt</fullName>
    </recommendedName>
</protein>
<dbReference type="PANTHER" id="PTHR12027:SF98">
    <property type="entry name" value="PROTEIN WNT"/>
    <property type="match status" value="1"/>
</dbReference>
<sequence length="330" mass="36780">GPSNNILRLNIQREPVIDPNTVCKTYPELSGQQYHLCRKFPDVTASAIQGVQVGLTTRSFAIIWPNDIMKTLTSTYVGKVKKKPMPTGYKETAFAYAISAAGVTHQVSKACSMGKLKSCGCDMQLHGRKGTWHQLMLDVKPTQQPTSTQVLGDPGNYLSGTSNSLSLSLSLSHSLSAVIRNVREQCKCHGMSGSCELETCWKAAPNFRKVGQVLRRKYEAASQVQVAYTNSADSRLYKHNGRRPHKMDLLFYESSPNFCDRNSHLDSPGTTGRYCNKSSDGIDNCETLCCGRGYNTLKVKRSERCNCKFYWCCYVECQTCTITEWVTVCK</sequence>
<dbReference type="EMBL" id="RQTK01000745">
    <property type="protein sequence ID" value="RUS75404.1"/>
    <property type="molecule type" value="Genomic_DNA"/>
</dbReference>
<evidence type="ECO:0000256" key="3">
    <source>
        <dbReference type="ARBA" id="ARBA00022473"/>
    </source>
</evidence>
<evidence type="ECO:0000313" key="11">
    <source>
        <dbReference type="Proteomes" id="UP000271974"/>
    </source>
</evidence>